<dbReference type="InterPro" id="IPR002010">
    <property type="entry name" value="T3SS_IM_R"/>
</dbReference>
<keyword evidence="4 10" id="KW-1003">Cell membrane</keyword>
<feature type="transmembrane region" description="Helical" evidence="10">
    <location>
        <begin position="176"/>
        <end position="200"/>
    </location>
</feature>
<comment type="caution">
    <text evidence="11">The sequence shown here is derived from an EMBL/GenBank/DDBJ whole genome shotgun (WGS) entry which is preliminary data.</text>
</comment>
<keyword evidence="12" id="KW-1185">Reference proteome</keyword>
<dbReference type="GO" id="GO:0005886">
    <property type="term" value="C:plasma membrane"/>
    <property type="evidence" value="ECO:0007669"/>
    <property type="project" value="UniProtKB-SubCell"/>
</dbReference>
<keyword evidence="11" id="KW-0969">Cilium</keyword>
<dbReference type="NCBIfam" id="TIGR01400">
    <property type="entry name" value="fliR"/>
    <property type="match status" value="1"/>
</dbReference>
<gene>
    <name evidence="11" type="ORF">AS888_10990</name>
</gene>
<evidence type="ECO:0000256" key="2">
    <source>
        <dbReference type="ARBA" id="ARBA00009772"/>
    </source>
</evidence>
<organism evidence="11 12">
    <name type="scientific">Peribacillus simplex</name>
    <dbReference type="NCBI Taxonomy" id="1478"/>
    <lineage>
        <taxon>Bacteria</taxon>
        <taxon>Bacillati</taxon>
        <taxon>Bacillota</taxon>
        <taxon>Bacilli</taxon>
        <taxon>Bacillales</taxon>
        <taxon>Bacillaceae</taxon>
        <taxon>Peribacillus</taxon>
    </lineage>
</organism>
<dbReference type="GO" id="GO:0009425">
    <property type="term" value="C:bacterial-type flagellum basal body"/>
    <property type="evidence" value="ECO:0007669"/>
    <property type="project" value="UniProtKB-SubCell"/>
</dbReference>
<comment type="caution">
    <text evidence="10">Lacks conserved residue(s) required for the propagation of feature annotation.</text>
</comment>
<feature type="transmembrane region" description="Helical" evidence="10">
    <location>
        <begin position="64"/>
        <end position="86"/>
    </location>
</feature>
<evidence type="ECO:0000256" key="5">
    <source>
        <dbReference type="ARBA" id="ARBA00022692"/>
    </source>
</evidence>
<feature type="transmembrane region" description="Helical" evidence="10">
    <location>
        <begin position="39"/>
        <end position="58"/>
    </location>
</feature>
<dbReference type="PRINTS" id="PR00953">
    <property type="entry name" value="TYPE3IMRPROT"/>
</dbReference>
<comment type="function">
    <text evidence="1 10">Role in flagellar biosynthesis.</text>
</comment>
<dbReference type="GO" id="GO:0006605">
    <property type="term" value="P:protein targeting"/>
    <property type="evidence" value="ECO:0007669"/>
    <property type="project" value="UniProtKB-UniRule"/>
</dbReference>
<comment type="subcellular location">
    <subcellularLocation>
        <location evidence="10">Cell membrane</location>
        <topology evidence="10">Multi-pass membrane protein</topology>
    </subcellularLocation>
    <subcellularLocation>
        <location evidence="10">Bacterial flagellum basal body</location>
    </subcellularLocation>
</comment>
<evidence type="ECO:0000256" key="4">
    <source>
        <dbReference type="ARBA" id="ARBA00022475"/>
    </source>
</evidence>
<keyword evidence="11" id="KW-0966">Cell projection</keyword>
<evidence type="ECO:0000256" key="6">
    <source>
        <dbReference type="ARBA" id="ARBA00022989"/>
    </source>
</evidence>
<evidence type="ECO:0000313" key="11">
    <source>
        <dbReference type="EMBL" id="KWW10931.1"/>
    </source>
</evidence>
<sequence>MEELFPHFPAFLLIVVRVTTFFVAMPIFSYRSIPVQHRLGLGIFLAWIMYYTIDAPILDLDATFYLLIIKEALVGLFIGFASYMILSAVQVAGGLIDFQLGFSIANVIDPQTGAQSPLMGQYLYTIALLFLLSTNGHHLLLDGIFYSYQFIPIDQLFVPFGDHRLIEYLAKAFGKAFMIAFQMSIPVVGSIFLVDVTLGILARTVPQLNVFVVGIPVKIIAGLAVIVLVMGMMMTVVTQLFNFLLVTMRHLMQLIGGI</sequence>
<dbReference type="RefSeq" id="WP_061144632.1">
    <property type="nucleotide sequence ID" value="NZ_LNNH01000059.1"/>
</dbReference>
<dbReference type="Proteomes" id="UP000064189">
    <property type="component" value="Unassembled WGS sequence"/>
</dbReference>
<comment type="similarity">
    <text evidence="2 10">Belongs to the FliR/MopE/SpaR family.</text>
</comment>
<evidence type="ECO:0000256" key="1">
    <source>
        <dbReference type="ARBA" id="ARBA00002578"/>
    </source>
</evidence>
<keyword evidence="11" id="KW-0282">Flagellum</keyword>
<dbReference type="AlphaFoldDB" id="A0A109MRR3"/>
<keyword evidence="5 10" id="KW-0812">Transmembrane</keyword>
<evidence type="ECO:0000313" key="12">
    <source>
        <dbReference type="Proteomes" id="UP000064189"/>
    </source>
</evidence>
<dbReference type="PANTHER" id="PTHR30065">
    <property type="entry name" value="FLAGELLAR BIOSYNTHETIC PROTEIN FLIR"/>
    <property type="match status" value="1"/>
</dbReference>
<evidence type="ECO:0000256" key="7">
    <source>
        <dbReference type="ARBA" id="ARBA00023136"/>
    </source>
</evidence>
<keyword evidence="7 10" id="KW-0472">Membrane</keyword>
<name>A0A109MRR3_9BACI</name>
<evidence type="ECO:0000256" key="10">
    <source>
        <dbReference type="RuleBase" id="RU362071"/>
    </source>
</evidence>
<evidence type="ECO:0000256" key="3">
    <source>
        <dbReference type="ARBA" id="ARBA00021717"/>
    </source>
</evidence>
<dbReference type="Pfam" id="PF01311">
    <property type="entry name" value="Bac_export_1"/>
    <property type="match status" value="1"/>
</dbReference>
<evidence type="ECO:0000256" key="8">
    <source>
        <dbReference type="ARBA" id="ARBA00023143"/>
    </source>
</evidence>
<keyword evidence="6 10" id="KW-1133">Transmembrane helix</keyword>
<proteinExistence type="inferred from homology"/>
<dbReference type="InterPro" id="IPR006303">
    <property type="entry name" value="FliR"/>
</dbReference>
<keyword evidence="8 10" id="KW-0975">Bacterial flagellum</keyword>
<evidence type="ECO:0000256" key="9">
    <source>
        <dbReference type="NCBIfam" id="TIGR01400"/>
    </source>
</evidence>
<dbReference type="EMBL" id="LNNH01000059">
    <property type="protein sequence ID" value="KWW10931.1"/>
    <property type="molecule type" value="Genomic_DNA"/>
</dbReference>
<reference evidence="11 12" key="1">
    <citation type="submission" date="2015-11" db="EMBL/GenBank/DDBJ databases">
        <title>Genome Sequence of Bacillus simplex strain VanAntwerpen2.</title>
        <authorList>
            <person name="Couger M.B."/>
        </authorList>
    </citation>
    <scope>NUCLEOTIDE SEQUENCE [LARGE SCALE GENOMIC DNA]</scope>
    <source>
        <strain evidence="11 12">VanAntwerpen02</strain>
    </source>
</reference>
<protein>
    <recommendedName>
        <fullName evidence="3 9">Flagellar biosynthetic protein FliR</fullName>
    </recommendedName>
</protein>
<feature type="transmembrane region" description="Helical" evidence="10">
    <location>
        <begin position="6"/>
        <end position="27"/>
    </location>
</feature>
<dbReference type="PANTHER" id="PTHR30065:SF1">
    <property type="entry name" value="SURFACE PRESENTATION OF ANTIGENS PROTEIN SPAR"/>
    <property type="match status" value="1"/>
</dbReference>
<dbReference type="GO" id="GO:0044780">
    <property type="term" value="P:bacterial-type flagellum assembly"/>
    <property type="evidence" value="ECO:0007669"/>
    <property type="project" value="UniProtKB-UniRule"/>
</dbReference>
<accession>A0A109MRR3</accession>